<dbReference type="EMBL" id="CP002159">
    <property type="protein sequence ID" value="ADL56754.1"/>
    <property type="molecule type" value="Genomic_DNA"/>
</dbReference>
<dbReference type="HOGENOM" id="CLU_1640335_0_0_4"/>
<dbReference type="RefSeq" id="WP_013294656.1">
    <property type="nucleotide sequence ID" value="NC_014394.1"/>
</dbReference>
<dbReference type="OrthoDB" id="8779914at2"/>
<dbReference type="eggNOG" id="ENOG50341K4">
    <property type="taxonomic scope" value="Bacteria"/>
</dbReference>
<sequence>MSNRFEKAALVRGEARSADIERKVKEAMNTIMAEIKSNGGIYPANGGAVSKNEVARRAGISETTLFTPKQKELGKKVTLWLEALKKKETIGRQRVRRTFEDRAEDWKSRFLALQDSHIKTELDLQVAQSERDEAIAEVQRLRNENAVILDQLRLAGKSKITPIPKREN</sequence>
<evidence type="ECO:0000313" key="2">
    <source>
        <dbReference type="EMBL" id="ADL56754.1"/>
    </source>
</evidence>
<accession>D9SDF6</accession>
<reference evidence="2 3" key="1">
    <citation type="submission" date="2010-08" db="EMBL/GenBank/DDBJ databases">
        <title>Complete sequence of Gallionella capsiferriformans ES-2.</title>
        <authorList>
            <consortium name="US DOE Joint Genome Institute"/>
            <person name="Lucas S."/>
            <person name="Copeland A."/>
            <person name="Lapidus A."/>
            <person name="Cheng J.-F."/>
            <person name="Bruce D."/>
            <person name="Goodwin L."/>
            <person name="Pitluck S."/>
            <person name="Chertkov O."/>
            <person name="Davenport K.W."/>
            <person name="Detter J.C."/>
            <person name="Han C."/>
            <person name="Tapia R."/>
            <person name="Land M."/>
            <person name="Hauser L."/>
            <person name="Chang Y.-J."/>
            <person name="Jeffries C."/>
            <person name="Kyrpides N."/>
            <person name="Ivanova N."/>
            <person name="Mikhailova N."/>
            <person name="Shelobolina E.S."/>
            <person name="Picardal F."/>
            <person name="Roden E."/>
            <person name="Emerson D."/>
            <person name="Woyke T."/>
        </authorList>
    </citation>
    <scope>NUCLEOTIDE SEQUENCE [LARGE SCALE GENOMIC DNA]</scope>
    <source>
        <strain evidence="2 3">ES-2</strain>
    </source>
</reference>
<dbReference type="KEGG" id="gca:Galf_2759"/>
<organism evidence="2 3">
    <name type="scientific">Gallionella capsiferriformans (strain ES-2)</name>
    <name type="common">Gallionella ferruginea capsiferriformans (strain ES-2)</name>
    <dbReference type="NCBI Taxonomy" id="395494"/>
    <lineage>
        <taxon>Bacteria</taxon>
        <taxon>Pseudomonadati</taxon>
        <taxon>Pseudomonadota</taxon>
        <taxon>Betaproteobacteria</taxon>
        <taxon>Nitrosomonadales</taxon>
        <taxon>Gallionellaceae</taxon>
        <taxon>Gallionella</taxon>
    </lineage>
</organism>
<protein>
    <submittedName>
        <fullName evidence="2">Uncharacterized protein</fullName>
    </submittedName>
</protein>
<feature type="coiled-coil region" evidence="1">
    <location>
        <begin position="124"/>
        <end position="151"/>
    </location>
</feature>
<dbReference type="STRING" id="395494.Galf_2759"/>
<dbReference type="AlphaFoldDB" id="D9SDF6"/>
<evidence type="ECO:0000256" key="1">
    <source>
        <dbReference type="SAM" id="Coils"/>
    </source>
</evidence>
<name>D9SDF6_GALCS</name>
<gene>
    <name evidence="2" type="ordered locus">Galf_2759</name>
</gene>
<keyword evidence="3" id="KW-1185">Reference proteome</keyword>
<evidence type="ECO:0000313" key="3">
    <source>
        <dbReference type="Proteomes" id="UP000001235"/>
    </source>
</evidence>
<proteinExistence type="predicted"/>
<keyword evidence="1" id="KW-0175">Coiled coil</keyword>
<dbReference type="Proteomes" id="UP000001235">
    <property type="component" value="Chromosome"/>
</dbReference>